<evidence type="ECO:0000313" key="4">
    <source>
        <dbReference type="Proteomes" id="UP000267798"/>
    </source>
</evidence>
<dbReference type="EMBL" id="QXQB01000002">
    <property type="protein sequence ID" value="RJX39888.1"/>
    <property type="molecule type" value="Genomic_DNA"/>
</dbReference>
<evidence type="ECO:0000256" key="1">
    <source>
        <dbReference type="ARBA" id="ARBA00022801"/>
    </source>
</evidence>
<accession>A0A3A6PKR9</accession>
<dbReference type="Gene3D" id="3.90.79.10">
    <property type="entry name" value="Nucleoside Triphosphate Pyrophosphohydrolase"/>
    <property type="match status" value="1"/>
</dbReference>
<organism evidence="3 4">
    <name type="scientific">Paenibacillus pinisoli</name>
    <dbReference type="NCBI Taxonomy" id="1276110"/>
    <lineage>
        <taxon>Bacteria</taxon>
        <taxon>Bacillati</taxon>
        <taxon>Bacillota</taxon>
        <taxon>Bacilli</taxon>
        <taxon>Bacillales</taxon>
        <taxon>Paenibacillaceae</taxon>
        <taxon>Paenibacillus</taxon>
    </lineage>
</organism>
<sequence length="162" mass="18158">MYPYTICFIKRGHNLLLLNREKAPTKGLWNGVGGKFEPGESPLACVLRETFEETGIKLADAHYRGVVSWESDGISRGGMYVFVAELPEDYVYPTPLKISEGILDWKAIDWILSERNLGIGEMIPYYLPAILRGECLEHRCTFSNHKLTGYTAVSLSVEVLGS</sequence>
<feature type="domain" description="Nudix hydrolase" evidence="2">
    <location>
        <begin position="1"/>
        <end position="131"/>
    </location>
</feature>
<dbReference type="PANTHER" id="PTHR43222:SF2">
    <property type="entry name" value="NUDIX HYDROLASE 23, CHLOROPLASTIC"/>
    <property type="match status" value="1"/>
</dbReference>
<dbReference type="InterPro" id="IPR000086">
    <property type="entry name" value="NUDIX_hydrolase_dom"/>
</dbReference>
<dbReference type="PROSITE" id="PS51462">
    <property type="entry name" value="NUDIX"/>
    <property type="match status" value="1"/>
</dbReference>
<dbReference type="GO" id="GO:0016787">
    <property type="term" value="F:hydrolase activity"/>
    <property type="evidence" value="ECO:0007669"/>
    <property type="project" value="UniProtKB-KW"/>
</dbReference>
<name>A0A3A6PKR9_9BACL</name>
<comment type="caution">
    <text evidence="3">The sequence shown here is derived from an EMBL/GenBank/DDBJ whole genome shotgun (WGS) entry which is preliminary data.</text>
</comment>
<dbReference type="InterPro" id="IPR015797">
    <property type="entry name" value="NUDIX_hydrolase-like_dom_sf"/>
</dbReference>
<dbReference type="OrthoDB" id="9804563at2"/>
<dbReference type="SUPFAM" id="SSF55811">
    <property type="entry name" value="Nudix"/>
    <property type="match status" value="1"/>
</dbReference>
<proteinExistence type="predicted"/>
<dbReference type="PROSITE" id="PS00893">
    <property type="entry name" value="NUDIX_BOX"/>
    <property type="match status" value="1"/>
</dbReference>
<dbReference type="Pfam" id="PF00293">
    <property type="entry name" value="NUDIX"/>
    <property type="match status" value="1"/>
</dbReference>
<dbReference type="PANTHER" id="PTHR43222">
    <property type="entry name" value="NUDIX HYDROLASE 23"/>
    <property type="match status" value="1"/>
</dbReference>
<dbReference type="CDD" id="cd18886">
    <property type="entry name" value="NUDIX_MutT_Nudt1"/>
    <property type="match status" value="1"/>
</dbReference>
<keyword evidence="4" id="KW-1185">Reference proteome</keyword>
<protein>
    <submittedName>
        <fullName evidence="3">8-oxo-dGTP diphosphatase</fullName>
    </submittedName>
</protein>
<keyword evidence="1" id="KW-0378">Hydrolase</keyword>
<reference evidence="3 4" key="1">
    <citation type="submission" date="2018-09" db="EMBL/GenBank/DDBJ databases">
        <title>Paenibacillus aracenensis nov. sp. isolated from a cave in southern Spain.</title>
        <authorList>
            <person name="Jurado V."/>
            <person name="Gutierrez-Patricio S."/>
            <person name="Gonzalez-Pimentel J.L."/>
            <person name="Miller A.Z."/>
            <person name="Laiz L."/>
            <person name="Saiz-Jimenez C."/>
        </authorList>
    </citation>
    <scope>NUCLEOTIDE SEQUENCE [LARGE SCALE GENOMIC DNA]</scope>
    <source>
        <strain evidence="3 4">JCM 19203</strain>
    </source>
</reference>
<dbReference type="InterPro" id="IPR020084">
    <property type="entry name" value="NUDIX_hydrolase_CS"/>
</dbReference>
<dbReference type="Proteomes" id="UP000267798">
    <property type="component" value="Unassembled WGS sequence"/>
</dbReference>
<gene>
    <name evidence="3" type="ORF">D3P09_10890</name>
</gene>
<dbReference type="RefSeq" id="WP_120109718.1">
    <property type="nucleotide sequence ID" value="NZ_QXQB01000002.1"/>
</dbReference>
<evidence type="ECO:0000259" key="2">
    <source>
        <dbReference type="PROSITE" id="PS51462"/>
    </source>
</evidence>
<dbReference type="AlphaFoldDB" id="A0A3A6PKR9"/>
<evidence type="ECO:0000313" key="3">
    <source>
        <dbReference type="EMBL" id="RJX39888.1"/>
    </source>
</evidence>